<evidence type="ECO:0000313" key="4">
    <source>
        <dbReference type="EMBL" id="GLC25254.1"/>
    </source>
</evidence>
<name>A0AA37Q2M4_9BACT</name>
<keyword evidence="4" id="KW-0238">DNA-binding</keyword>
<dbReference type="SMART" id="SM00850">
    <property type="entry name" value="LytTR"/>
    <property type="match status" value="1"/>
</dbReference>
<dbReference type="Gene3D" id="3.40.50.2300">
    <property type="match status" value="1"/>
</dbReference>
<accession>A0AA37Q2M4</accession>
<dbReference type="Pfam" id="PF00072">
    <property type="entry name" value="Response_reg"/>
    <property type="match status" value="1"/>
</dbReference>
<dbReference type="PROSITE" id="PS50110">
    <property type="entry name" value="RESPONSE_REGULATORY"/>
    <property type="match status" value="1"/>
</dbReference>
<keyword evidence="5" id="KW-1185">Reference proteome</keyword>
<dbReference type="PANTHER" id="PTHR37299:SF1">
    <property type="entry name" value="STAGE 0 SPORULATION PROTEIN A HOMOLOG"/>
    <property type="match status" value="1"/>
</dbReference>
<evidence type="ECO:0000256" key="1">
    <source>
        <dbReference type="PROSITE-ProRule" id="PRU00169"/>
    </source>
</evidence>
<reference evidence="4" key="1">
    <citation type="submission" date="2022-08" db="EMBL/GenBank/DDBJ databases">
        <title>Draft genome sequencing of Roseisolibacter agri AW1220.</title>
        <authorList>
            <person name="Tobiishi Y."/>
            <person name="Tonouchi A."/>
        </authorList>
    </citation>
    <scope>NUCLEOTIDE SEQUENCE</scope>
    <source>
        <strain evidence="4">AW1220</strain>
    </source>
</reference>
<protein>
    <submittedName>
        <fullName evidence="4">DNA-binding response regulator</fullName>
    </submittedName>
</protein>
<feature type="modified residue" description="4-aspartylphosphate" evidence="1">
    <location>
        <position position="66"/>
    </location>
</feature>
<dbReference type="InterPro" id="IPR001789">
    <property type="entry name" value="Sig_transdc_resp-reg_receiver"/>
</dbReference>
<comment type="caution">
    <text evidence="4">The sequence shown here is derived from an EMBL/GenBank/DDBJ whole genome shotgun (WGS) entry which is preliminary data.</text>
</comment>
<dbReference type="GO" id="GO:0000156">
    <property type="term" value="F:phosphorelay response regulator activity"/>
    <property type="evidence" value="ECO:0007669"/>
    <property type="project" value="InterPro"/>
</dbReference>
<evidence type="ECO:0000259" key="3">
    <source>
        <dbReference type="PROSITE" id="PS50930"/>
    </source>
</evidence>
<dbReference type="Pfam" id="PF04397">
    <property type="entry name" value="LytTR"/>
    <property type="match status" value="1"/>
</dbReference>
<keyword evidence="1" id="KW-0597">Phosphoprotein</keyword>
<dbReference type="InterPro" id="IPR007492">
    <property type="entry name" value="LytTR_DNA-bd_dom"/>
</dbReference>
<evidence type="ECO:0000259" key="2">
    <source>
        <dbReference type="PROSITE" id="PS50110"/>
    </source>
</evidence>
<dbReference type="InterPro" id="IPR046947">
    <property type="entry name" value="LytR-like"/>
</dbReference>
<gene>
    <name evidence="4" type="ORF">rosag_17670</name>
</gene>
<feature type="domain" description="Response regulatory" evidence="2">
    <location>
        <begin position="15"/>
        <end position="128"/>
    </location>
</feature>
<dbReference type="PROSITE" id="PS50930">
    <property type="entry name" value="HTH_LYTTR"/>
    <property type="match status" value="1"/>
</dbReference>
<sequence length="267" mass="29862">MRRDGGGTRMSAPLRAMIVDDEPIARRGIQQLLARDAEVELVGEAGSGVEAVAEIRRLRPEILILDVQMPDLDGFGVLRELGSDPLPAVIFVTAFDQHAVRAFEVHALDYVLKPFDDARFESAVRRAKREAYRAREGDLVDRLASLLGRGAGGERRPYADRIVLRSGARVSFVDADEILFVRASGNYVEVRTRKHLHVLRETLAEMAVKLDPATFVRIHRSTIINAKAVQHAESVYRGEYVVTMQDGTKFPSSRSYREQLEKALRIG</sequence>
<proteinExistence type="predicted"/>
<dbReference type="SUPFAM" id="SSF52172">
    <property type="entry name" value="CheY-like"/>
    <property type="match status" value="1"/>
</dbReference>
<dbReference type="Gene3D" id="2.40.50.1020">
    <property type="entry name" value="LytTr DNA-binding domain"/>
    <property type="match status" value="1"/>
</dbReference>
<dbReference type="Proteomes" id="UP001161325">
    <property type="component" value="Unassembled WGS sequence"/>
</dbReference>
<dbReference type="EMBL" id="BRXS01000003">
    <property type="protein sequence ID" value="GLC25254.1"/>
    <property type="molecule type" value="Genomic_DNA"/>
</dbReference>
<dbReference type="PANTHER" id="PTHR37299">
    <property type="entry name" value="TRANSCRIPTIONAL REGULATOR-RELATED"/>
    <property type="match status" value="1"/>
</dbReference>
<dbReference type="AlphaFoldDB" id="A0AA37Q2M4"/>
<organism evidence="4 5">
    <name type="scientific">Roseisolibacter agri</name>
    <dbReference type="NCBI Taxonomy" id="2014610"/>
    <lineage>
        <taxon>Bacteria</taxon>
        <taxon>Pseudomonadati</taxon>
        <taxon>Gemmatimonadota</taxon>
        <taxon>Gemmatimonadia</taxon>
        <taxon>Gemmatimonadales</taxon>
        <taxon>Gemmatimonadaceae</taxon>
        <taxon>Roseisolibacter</taxon>
    </lineage>
</organism>
<dbReference type="SMART" id="SM00448">
    <property type="entry name" value="REC"/>
    <property type="match status" value="1"/>
</dbReference>
<dbReference type="InterPro" id="IPR011006">
    <property type="entry name" value="CheY-like_superfamily"/>
</dbReference>
<evidence type="ECO:0000313" key="5">
    <source>
        <dbReference type="Proteomes" id="UP001161325"/>
    </source>
</evidence>
<dbReference type="GO" id="GO:0003677">
    <property type="term" value="F:DNA binding"/>
    <property type="evidence" value="ECO:0007669"/>
    <property type="project" value="UniProtKB-KW"/>
</dbReference>
<feature type="domain" description="HTH LytTR-type" evidence="3">
    <location>
        <begin position="162"/>
        <end position="266"/>
    </location>
</feature>